<dbReference type="STRING" id="1907666.DSM25559_3801"/>
<dbReference type="GO" id="GO:0006302">
    <property type="term" value="P:double-strand break repair"/>
    <property type="evidence" value="ECO:0007669"/>
    <property type="project" value="InterPro"/>
</dbReference>
<feature type="domain" description="Rad50/SbcC-type AAA" evidence="2">
    <location>
        <begin position="273"/>
        <end position="351"/>
    </location>
</feature>
<evidence type="ECO:0000259" key="2">
    <source>
        <dbReference type="Pfam" id="PF13476"/>
    </source>
</evidence>
<dbReference type="PANTHER" id="PTHR43581">
    <property type="entry name" value="ATP/GTP PHOSPHATASE"/>
    <property type="match status" value="1"/>
</dbReference>
<dbReference type="Gene3D" id="1.10.30.50">
    <property type="match status" value="1"/>
</dbReference>
<reference evidence="4" key="1">
    <citation type="submission" date="2016-10" db="EMBL/GenBank/DDBJ databases">
        <authorList>
            <person name="Wibberg D."/>
        </authorList>
    </citation>
    <scope>NUCLEOTIDE SEQUENCE [LARGE SCALE GENOMIC DNA]</scope>
</reference>
<dbReference type="Pfam" id="PF13476">
    <property type="entry name" value="AAA_23"/>
    <property type="match status" value="1"/>
</dbReference>
<dbReference type="AlphaFoldDB" id="A0A1R3U685"/>
<feature type="domain" description="ATPase AAA-type core" evidence="1">
    <location>
        <begin position="436"/>
        <end position="542"/>
    </location>
</feature>
<name>A0A1R3U685_9HYPH</name>
<dbReference type="InterPro" id="IPR027417">
    <property type="entry name" value="P-loop_NTPase"/>
</dbReference>
<sequence length="680" mass="76355">MIFVDRDGEKSPLNDEILAHAGREIQNHYSLEPSMRRQTKLDLQAQWHHVREVISQPLARLFNNKCAYCETLFSSSDRMAVDRFRPSSGASDLTGRGSVDHYGWLSFEWRNLYPICSGCNRAKRSFFPVDGERAPLLATIDMIDRQEKAMLLNPCRDDPEEHLEFIEDGSVRAITKKGEITIKVFNLNRSRLREQRRSVYAETLSIVTNAPSGDGEVPSDQPFVAVSRAAAASLRNRLKPLQSFAVPEESRSAETVIDVDEEAFRLTARPLQSISIRNFRMLREVDLTFPEPNSTNAPWLMLLGENASGKSTLLQAIALALAGAEEASRLTKPSRVLSSGAAHGQVSLRFWDNTAPVELLYSRGEKLFGGAKRPSAIVLAYGSLRYPDARARDAATSSSPLFARVAPLVKQVAKLPFHRTWLRELPDEQFDVVGRALKEILPIQQDAVFTRKNGRLFFRNSDHLASLSEMSAGYQSIVAVCLDIIQLLFERWETLQSATAVVIIDEIDAHLHPRWKMRIVESLRAAMPQVQFIASTHDPLVLRGLRNGEVALMERDDNNAVIANRNLPPIEGMQVDDLLVSRHFGLSSTVDPTSEALYNEYYHLLSLPADAVRDRRINELRSRLGDREAFGRNRRENLLLALADEALAETKPVTKQDLKDTTLSRLRSLAASRTAIRSRG</sequence>
<dbReference type="EMBL" id="FMUE01000010">
    <property type="protein sequence ID" value="SCX31776.1"/>
    <property type="molecule type" value="Genomic_DNA"/>
</dbReference>
<proteinExistence type="predicted"/>
<dbReference type="InterPro" id="IPR038729">
    <property type="entry name" value="Rad50/SbcC_AAA"/>
</dbReference>
<dbReference type="GO" id="GO:0005524">
    <property type="term" value="F:ATP binding"/>
    <property type="evidence" value="ECO:0007669"/>
    <property type="project" value="InterPro"/>
</dbReference>
<organism evidence="3 4">
    <name type="scientific">Agrobacterium rosae</name>
    <dbReference type="NCBI Taxonomy" id="1972867"/>
    <lineage>
        <taxon>Bacteria</taxon>
        <taxon>Pseudomonadati</taxon>
        <taxon>Pseudomonadota</taxon>
        <taxon>Alphaproteobacteria</taxon>
        <taxon>Hyphomicrobiales</taxon>
        <taxon>Rhizobiaceae</taxon>
        <taxon>Rhizobium/Agrobacterium group</taxon>
        <taxon>Agrobacterium</taxon>
    </lineage>
</organism>
<protein>
    <submittedName>
        <fullName evidence="3">Recombination protein F</fullName>
    </submittedName>
</protein>
<dbReference type="RefSeq" id="WP_077121956.1">
    <property type="nucleotide sequence ID" value="NZ_FMUE01000010.1"/>
</dbReference>
<evidence type="ECO:0000313" key="4">
    <source>
        <dbReference type="Proteomes" id="UP000187891"/>
    </source>
</evidence>
<dbReference type="SUPFAM" id="SSF52540">
    <property type="entry name" value="P-loop containing nucleoside triphosphate hydrolases"/>
    <property type="match status" value="1"/>
</dbReference>
<dbReference type="PANTHER" id="PTHR43581:SF2">
    <property type="entry name" value="EXCINUCLEASE ATPASE SUBUNIT"/>
    <property type="match status" value="1"/>
</dbReference>
<dbReference type="InterPro" id="IPR051396">
    <property type="entry name" value="Bact_Antivir_Def_Nuclease"/>
</dbReference>
<evidence type="ECO:0000313" key="3">
    <source>
        <dbReference type="EMBL" id="SCX31776.1"/>
    </source>
</evidence>
<accession>A0A1R3U685</accession>
<dbReference type="Proteomes" id="UP000187891">
    <property type="component" value="Unassembled WGS sequence"/>
</dbReference>
<dbReference type="Pfam" id="PF13304">
    <property type="entry name" value="AAA_21"/>
    <property type="match status" value="1"/>
</dbReference>
<gene>
    <name evidence="3" type="ORF">DSM25559_3801</name>
</gene>
<evidence type="ECO:0000259" key="1">
    <source>
        <dbReference type="Pfam" id="PF13304"/>
    </source>
</evidence>
<dbReference type="GO" id="GO:0016887">
    <property type="term" value="F:ATP hydrolysis activity"/>
    <property type="evidence" value="ECO:0007669"/>
    <property type="project" value="InterPro"/>
</dbReference>
<dbReference type="InterPro" id="IPR003959">
    <property type="entry name" value="ATPase_AAA_core"/>
</dbReference>
<dbReference type="Gene3D" id="3.40.50.300">
    <property type="entry name" value="P-loop containing nucleotide triphosphate hydrolases"/>
    <property type="match status" value="2"/>
</dbReference>